<proteinExistence type="predicted"/>
<gene>
    <name evidence="1" type="ORF">PBIL07802_LOCUS24681</name>
</gene>
<evidence type="ECO:0000313" key="1">
    <source>
        <dbReference type="EMBL" id="CAE0262386.1"/>
    </source>
</evidence>
<protein>
    <submittedName>
        <fullName evidence="1">Uncharacterized protein</fullName>
    </submittedName>
</protein>
<organism evidence="1">
    <name type="scientific">Palpitomonas bilix</name>
    <dbReference type="NCBI Taxonomy" id="652834"/>
    <lineage>
        <taxon>Eukaryota</taxon>
        <taxon>Eukaryota incertae sedis</taxon>
    </lineage>
</organism>
<dbReference type="Gene3D" id="1.20.920.60">
    <property type="match status" value="1"/>
</dbReference>
<reference evidence="1" key="1">
    <citation type="submission" date="2021-01" db="EMBL/GenBank/DDBJ databases">
        <authorList>
            <person name="Corre E."/>
            <person name="Pelletier E."/>
            <person name="Niang G."/>
            <person name="Scheremetjew M."/>
            <person name="Finn R."/>
            <person name="Kale V."/>
            <person name="Holt S."/>
            <person name="Cochrane G."/>
            <person name="Meng A."/>
            <person name="Brown T."/>
            <person name="Cohen L."/>
        </authorList>
    </citation>
    <scope>NUCLEOTIDE SEQUENCE</scope>
    <source>
        <strain evidence="1">NIES-2562</strain>
    </source>
</reference>
<dbReference type="EMBL" id="HBIB01037786">
    <property type="protein sequence ID" value="CAE0262386.1"/>
    <property type="molecule type" value="Transcribed_RNA"/>
</dbReference>
<name>A0A7S3GD03_9EUKA</name>
<accession>A0A7S3GD03</accession>
<dbReference type="AlphaFoldDB" id="A0A7S3GD03"/>
<sequence>MPNASEPSVEGGGEVKDNRAEVLPKYHDGVCVYHSFDEAAAAAVSALDEMQPRMMNEVRAMANPPSCVIFAVVSACCWLGDADTTAEQLLGMPRDELTAKYGYRSRTMMSTHNDFFGRMRALDFAELGDSRLDLVRELMKVDDYMPGRLLRVSQAAYFIYRWQEAVLAMSAMRA</sequence>